<comment type="caution">
    <text evidence="2">The sequence shown here is derived from an EMBL/GenBank/DDBJ whole genome shotgun (WGS) entry which is preliminary data.</text>
</comment>
<keyword evidence="1" id="KW-0472">Membrane</keyword>
<feature type="transmembrane region" description="Helical" evidence="1">
    <location>
        <begin position="119"/>
        <end position="137"/>
    </location>
</feature>
<protein>
    <submittedName>
        <fullName evidence="2">ABC-2 type transport system permease protein</fullName>
    </submittedName>
</protein>
<organism evidence="2 3">
    <name type="scientific">Deinococcus yavapaiensis KR-236</name>
    <dbReference type="NCBI Taxonomy" id="694435"/>
    <lineage>
        <taxon>Bacteria</taxon>
        <taxon>Thermotogati</taxon>
        <taxon>Deinococcota</taxon>
        <taxon>Deinococci</taxon>
        <taxon>Deinococcales</taxon>
        <taxon>Deinococcaceae</taxon>
        <taxon>Deinococcus</taxon>
    </lineage>
</organism>
<keyword evidence="1" id="KW-0812">Transmembrane</keyword>
<feature type="transmembrane region" description="Helical" evidence="1">
    <location>
        <begin position="182"/>
        <end position="200"/>
    </location>
</feature>
<gene>
    <name evidence="2" type="ORF">DES52_104219</name>
</gene>
<dbReference type="OrthoDB" id="8582979at2"/>
<keyword evidence="3" id="KW-1185">Reference proteome</keyword>
<keyword evidence="1" id="KW-1133">Transmembrane helix</keyword>
<dbReference type="EMBL" id="QJSX01000004">
    <property type="protein sequence ID" value="PYE54945.1"/>
    <property type="molecule type" value="Genomic_DNA"/>
</dbReference>
<proteinExistence type="predicted"/>
<dbReference type="Proteomes" id="UP000248326">
    <property type="component" value="Unassembled WGS sequence"/>
</dbReference>
<evidence type="ECO:0000313" key="3">
    <source>
        <dbReference type="Proteomes" id="UP000248326"/>
    </source>
</evidence>
<reference evidence="2 3" key="1">
    <citation type="submission" date="2018-06" db="EMBL/GenBank/DDBJ databases">
        <title>Genomic Encyclopedia of Type Strains, Phase IV (KMG-IV): sequencing the most valuable type-strain genomes for metagenomic binning, comparative biology and taxonomic classification.</title>
        <authorList>
            <person name="Goeker M."/>
        </authorList>
    </citation>
    <scope>NUCLEOTIDE SEQUENCE [LARGE SCALE GENOMIC DNA]</scope>
    <source>
        <strain evidence="2 3">DSM 18048</strain>
    </source>
</reference>
<dbReference type="AlphaFoldDB" id="A0A318S8T5"/>
<accession>A0A318S8T5</accession>
<feature type="transmembrane region" description="Helical" evidence="1">
    <location>
        <begin position="143"/>
        <end position="162"/>
    </location>
</feature>
<dbReference type="InterPro" id="IPR010390">
    <property type="entry name" value="ABC-2_transporter-like"/>
</dbReference>
<evidence type="ECO:0000256" key="1">
    <source>
        <dbReference type="SAM" id="Phobius"/>
    </source>
</evidence>
<dbReference type="PANTHER" id="PTHR36832:SF1">
    <property type="entry name" value="SLR1174 PROTEIN"/>
    <property type="match status" value="1"/>
</dbReference>
<dbReference type="Pfam" id="PF06182">
    <property type="entry name" value="ABC2_membrane_6"/>
    <property type="match status" value="1"/>
</dbReference>
<feature type="transmembrane region" description="Helical" evidence="1">
    <location>
        <begin position="63"/>
        <end position="82"/>
    </location>
</feature>
<dbReference type="RefSeq" id="WP_110886051.1">
    <property type="nucleotide sequence ID" value="NZ_QJSX01000004.1"/>
</dbReference>
<sequence length="267" mass="29340">MSFARKLRAVFATQIANMLVYRAEVIIWMLTGTLSFIMMAIWISQARSSPTGTIGGLTGGDFASYFLGTWIVGQLLVVWVVWELDMQVRLGQLSPKLLRPFDPMWEHVGAHIAEKVVRLPFMAVIVAAIVLLVPGAHVTADPLMWLAFAGVITVAFMTRFLLEYCLGMLAFWMESATSLQNLSFLAYAALGGIFAPLSLYPDAIRAFALVTPYPYMVNLPARMISGTASWSDVASGVVVLLGWLAALTTLRLVMWRRGVKRYGAVGA</sequence>
<dbReference type="PANTHER" id="PTHR36832">
    <property type="entry name" value="SLR1174 PROTEIN-RELATED"/>
    <property type="match status" value="1"/>
</dbReference>
<feature type="transmembrane region" description="Helical" evidence="1">
    <location>
        <begin position="233"/>
        <end position="253"/>
    </location>
</feature>
<evidence type="ECO:0000313" key="2">
    <source>
        <dbReference type="EMBL" id="PYE54945.1"/>
    </source>
</evidence>
<feature type="transmembrane region" description="Helical" evidence="1">
    <location>
        <begin position="21"/>
        <end position="43"/>
    </location>
</feature>
<name>A0A318S8T5_9DEIO</name>